<gene>
    <name evidence="7" type="ORF">N7532_004117</name>
</gene>
<dbReference type="PANTHER" id="PTHR23501:SF59">
    <property type="entry name" value="MAJOR FACILITATOR SUPERFAMILY (MFS) PROFILE DOMAIN-CONTAINING PROTEIN-RELATED"/>
    <property type="match status" value="1"/>
</dbReference>
<dbReference type="RefSeq" id="XP_056476968.1">
    <property type="nucleotide sequence ID" value="XM_056616611.1"/>
</dbReference>
<keyword evidence="8" id="KW-1185">Reference proteome</keyword>
<dbReference type="GeneID" id="81355590"/>
<comment type="subcellular location">
    <subcellularLocation>
        <location evidence="1">Membrane</location>
        <topology evidence="1">Multi-pass membrane protein</topology>
    </subcellularLocation>
</comment>
<sequence length="218" mass="23426">MNFFHTKYIIIPRQLGGTVIQAFWAGTSFLLTSTVFILTFGSLSDTFGRKYTILLALVLFTVGSIVAGAAHNLNIVLVGRSIQGAGGGGILILTEVVITDYVPLRQRGTYFGYASAVWALGSVTGPVIGGALAEAASWRWICWINIPICGVGFILVIEFLNLKSVPGSFVPKLLTVDWVGAFLLTASATSLLLALSWGNIMYPWSSWRTIVPLVLGLL</sequence>
<proteinExistence type="predicted"/>
<feature type="domain" description="Major facilitator superfamily (MFS) profile" evidence="6">
    <location>
        <begin position="1"/>
        <end position="218"/>
    </location>
</feature>
<organism evidence="7 8">
    <name type="scientific">Penicillium argentinense</name>
    <dbReference type="NCBI Taxonomy" id="1131581"/>
    <lineage>
        <taxon>Eukaryota</taxon>
        <taxon>Fungi</taxon>
        <taxon>Dikarya</taxon>
        <taxon>Ascomycota</taxon>
        <taxon>Pezizomycotina</taxon>
        <taxon>Eurotiomycetes</taxon>
        <taxon>Eurotiomycetidae</taxon>
        <taxon>Eurotiales</taxon>
        <taxon>Aspergillaceae</taxon>
        <taxon>Penicillium</taxon>
    </lineage>
</organism>
<dbReference type="PANTHER" id="PTHR23501">
    <property type="entry name" value="MAJOR FACILITATOR SUPERFAMILY"/>
    <property type="match status" value="1"/>
</dbReference>
<evidence type="ECO:0000259" key="6">
    <source>
        <dbReference type="PROSITE" id="PS50850"/>
    </source>
</evidence>
<reference evidence="7" key="1">
    <citation type="submission" date="2022-11" db="EMBL/GenBank/DDBJ databases">
        <authorList>
            <person name="Petersen C."/>
        </authorList>
    </citation>
    <scope>NUCLEOTIDE SEQUENCE</scope>
    <source>
        <strain evidence="7">IBT 30761</strain>
    </source>
</reference>
<dbReference type="InterPro" id="IPR036259">
    <property type="entry name" value="MFS_trans_sf"/>
</dbReference>
<feature type="transmembrane region" description="Helical" evidence="5">
    <location>
        <begin position="138"/>
        <end position="162"/>
    </location>
</feature>
<accession>A0A9W9KFC1</accession>
<dbReference type="SUPFAM" id="SSF103473">
    <property type="entry name" value="MFS general substrate transporter"/>
    <property type="match status" value="1"/>
</dbReference>
<keyword evidence="2 5" id="KW-0812">Transmembrane</keyword>
<feature type="transmembrane region" description="Helical" evidence="5">
    <location>
        <begin position="52"/>
        <end position="71"/>
    </location>
</feature>
<evidence type="ECO:0000256" key="1">
    <source>
        <dbReference type="ARBA" id="ARBA00004141"/>
    </source>
</evidence>
<dbReference type="Gene3D" id="1.20.1720.10">
    <property type="entry name" value="Multidrug resistance protein D"/>
    <property type="match status" value="1"/>
</dbReference>
<evidence type="ECO:0000256" key="4">
    <source>
        <dbReference type="ARBA" id="ARBA00023136"/>
    </source>
</evidence>
<dbReference type="GO" id="GO:0022857">
    <property type="term" value="F:transmembrane transporter activity"/>
    <property type="evidence" value="ECO:0007669"/>
    <property type="project" value="InterPro"/>
</dbReference>
<keyword evidence="4 5" id="KW-0472">Membrane</keyword>
<dbReference type="InterPro" id="IPR020846">
    <property type="entry name" value="MFS_dom"/>
</dbReference>
<dbReference type="PRINTS" id="PR01036">
    <property type="entry name" value="TCRTETB"/>
</dbReference>
<dbReference type="OrthoDB" id="2351791at2759"/>
<dbReference type="PROSITE" id="PS50850">
    <property type="entry name" value="MFS"/>
    <property type="match status" value="1"/>
</dbReference>
<protein>
    <submittedName>
        <fullName evidence="7">Efflux pump</fullName>
    </submittedName>
</protein>
<evidence type="ECO:0000313" key="7">
    <source>
        <dbReference type="EMBL" id="KAJ5103588.1"/>
    </source>
</evidence>
<evidence type="ECO:0000256" key="3">
    <source>
        <dbReference type="ARBA" id="ARBA00022989"/>
    </source>
</evidence>
<dbReference type="AlphaFoldDB" id="A0A9W9KFC1"/>
<evidence type="ECO:0000256" key="2">
    <source>
        <dbReference type="ARBA" id="ARBA00022692"/>
    </source>
</evidence>
<dbReference type="InterPro" id="IPR011701">
    <property type="entry name" value="MFS"/>
</dbReference>
<dbReference type="GO" id="GO:0005886">
    <property type="term" value="C:plasma membrane"/>
    <property type="evidence" value="ECO:0007669"/>
    <property type="project" value="TreeGrafter"/>
</dbReference>
<comment type="caution">
    <text evidence="7">The sequence shown here is derived from an EMBL/GenBank/DDBJ whole genome shotgun (WGS) entry which is preliminary data.</text>
</comment>
<feature type="transmembrane region" description="Helical" evidence="5">
    <location>
        <begin position="20"/>
        <end position="40"/>
    </location>
</feature>
<feature type="transmembrane region" description="Helical" evidence="5">
    <location>
        <begin position="110"/>
        <end position="132"/>
    </location>
</feature>
<evidence type="ECO:0000313" key="8">
    <source>
        <dbReference type="Proteomes" id="UP001149074"/>
    </source>
</evidence>
<evidence type="ECO:0000256" key="5">
    <source>
        <dbReference type="SAM" id="Phobius"/>
    </source>
</evidence>
<dbReference type="EMBL" id="JAPQKI010000004">
    <property type="protein sequence ID" value="KAJ5103588.1"/>
    <property type="molecule type" value="Genomic_DNA"/>
</dbReference>
<reference evidence="7" key="2">
    <citation type="journal article" date="2023" name="IMA Fungus">
        <title>Comparative genomic study of the Penicillium genus elucidates a diverse pangenome and 15 lateral gene transfer events.</title>
        <authorList>
            <person name="Petersen C."/>
            <person name="Sorensen T."/>
            <person name="Nielsen M.R."/>
            <person name="Sondergaard T.E."/>
            <person name="Sorensen J.L."/>
            <person name="Fitzpatrick D.A."/>
            <person name="Frisvad J.C."/>
            <person name="Nielsen K.L."/>
        </authorList>
    </citation>
    <scope>NUCLEOTIDE SEQUENCE</scope>
    <source>
        <strain evidence="7">IBT 30761</strain>
    </source>
</reference>
<dbReference type="Proteomes" id="UP001149074">
    <property type="component" value="Unassembled WGS sequence"/>
</dbReference>
<dbReference type="Pfam" id="PF07690">
    <property type="entry name" value="MFS_1"/>
    <property type="match status" value="1"/>
</dbReference>
<name>A0A9W9KFC1_9EURO</name>
<feature type="transmembrane region" description="Helical" evidence="5">
    <location>
        <begin position="174"/>
        <end position="197"/>
    </location>
</feature>
<keyword evidence="3 5" id="KW-1133">Transmembrane helix</keyword>
<feature type="transmembrane region" description="Helical" evidence="5">
    <location>
        <begin position="77"/>
        <end position="98"/>
    </location>
</feature>